<evidence type="ECO:0000313" key="2">
    <source>
        <dbReference type="EMBL" id="AYB35277.1"/>
    </source>
</evidence>
<accession>A0A385SYT5</accession>
<protein>
    <submittedName>
        <fullName evidence="2">Uncharacterized protein</fullName>
    </submittedName>
</protein>
<dbReference type="OrthoDB" id="120520at2"/>
<organism evidence="2 3">
    <name type="scientific">Chryseolinea soli</name>
    <dbReference type="NCBI Taxonomy" id="2321403"/>
    <lineage>
        <taxon>Bacteria</taxon>
        <taxon>Pseudomonadati</taxon>
        <taxon>Bacteroidota</taxon>
        <taxon>Cytophagia</taxon>
        <taxon>Cytophagales</taxon>
        <taxon>Fulvivirgaceae</taxon>
        <taxon>Chryseolinea</taxon>
    </lineage>
</organism>
<proteinExistence type="predicted"/>
<sequence length="207" mass="23772">MKKRIGSFLFFALGGAFVFAQEAPASGPTAWQFNAHANFYFIPDDFFILPVFQADKNKLHLEARYNYEDRETFSAWIGYNFQGGNKLEYTITPMLGGVVGRSDGMAPGLEVTLNFKGFELYSEGEVYLDFQTEENHYLYNWSDLTYSPKDWLWFGISAQRTRVYQTALDIQRGVLIGAGLKNWELTTYVYNLGFEDPFVLVSISKQF</sequence>
<dbReference type="KEGG" id="chk:D4L85_33915"/>
<reference evidence="3" key="1">
    <citation type="submission" date="2018-09" db="EMBL/GenBank/DDBJ databases">
        <title>Chryseolinea sp. KIS68-18 isolated from soil.</title>
        <authorList>
            <person name="Weon H.-Y."/>
            <person name="Kwon S.-W."/>
            <person name="Lee S.A."/>
        </authorList>
    </citation>
    <scope>NUCLEOTIDE SEQUENCE [LARGE SCALE GENOMIC DNA]</scope>
    <source>
        <strain evidence="3">KIS68-18</strain>
    </source>
</reference>
<keyword evidence="3" id="KW-1185">Reference proteome</keyword>
<name>A0A385SYT5_9BACT</name>
<gene>
    <name evidence="2" type="ORF">D4L85_33915</name>
</gene>
<evidence type="ECO:0000313" key="3">
    <source>
        <dbReference type="Proteomes" id="UP000266183"/>
    </source>
</evidence>
<feature type="chain" id="PRO_5017283365" evidence="1">
    <location>
        <begin position="21"/>
        <end position="207"/>
    </location>
</feature>
<dbReference type="EMBL" id="CP032382">
    <property type="protein sequence ID" value="AYB35277.1"/>
    <property type="molecule type" value="Genomic_DNA"/>
</dbReference>
<dbReference type="AlphaFoldDB" id="A0A385SYT5"/>
<evidence type="ECO:0000256" key="1">
    <source>
        <dbReference type="SAM" id="SignalP"/>
    </source>
</evidence>
<dbReference type="RefSeq" id="WP_119758527.1">
    <property type="nucleotide sequence ID" value="NZ_CP032382.1"/>
</dbReference>
<dbReference type="Proteomes" id="UP000266183">
    <property type="component" value="Chromosome"/>
</dbReference>
<keyword evidence="1" id="KW-0732">Signal</keyword>
<feature type="signal peptide" evidence="1">
    <location>
        <begin position="1"/>
        <end position="20"/>
    </location>
</feature>